<evidence type="ECO:0000256" key="1">
    <source>
        <dbReference type="ARBA" id="ARBA00001974"/>
    </source>
</evidence>
<dbReference type="Pfam" id="PF00890">
    <property type="entry name" value="FAD_binding_2"/>
    <property type="match status" value="1"/>
</dbReference>
<evidence type="ECO:0000256" key="5">
    <source>
        <dbReference type="SAM" id="Phobius"/>
    </source>
</evidence>
<dbReference type="EMBL" id="JBHRXZ010000022">
    <property type="protein sequence ID" value="MFC3608806.1"/>
    <property type="molecule type" value="Genomic_DNA"/>
</dbReference>
<dbReference type="InterPro" id="IPR006311">
    <property type="entry name" value="TAT_signal"/>
</dbReference>
<comment type="cofactor">
    <cofactor evidence="1">
        <name>FAD</name>
        <dbReference type="ChEBI" id="CHEBI:57692"/>
    </cofactor>
</comment>
<dbReference type="Gene3D" id="3.50.50.60">
    <property type="entry name" value="FAD/NAD(P)-binding domain"/>
    <property type="match status" value="2"/>
</dbReference>
<keyword evidence="5" id="KW-0472">Membrane</keyword>
<dbReference type="PANTHER" id="PTHR43400">
    <property type="entry name" value="FUMARATE REDUCTASE"/>
    <property type="match status" value="1"/>
</dbReference>
<protein>
    <submittedName>
        <fullName evidence="7">FAD-dependent oxidoreductase</fullName>
    </submittedName>
</protein>
<evidence type="ECO:0000256" key="4">
    <source>
        <dbReference type="ARBA" id="ARBA00023002"/>
    </source>
</evidence>
<dbReference type="InterPro" id="IPR003953">
    <property type="entry name" value="FAD-dep_OxRdtase_2_FAD-bd"/>
</dbReference>
<feature type="transmembrane region" description="Helical" evidence="5">
    <location>
        <begin position="560"/>
        <end position="580"/>
    </location>
</feature>
<keyword evidence="4" id="KW-0560">Oxidoreductase</keyword>
<organism evidence="7 8">
    <name type="scientific">Stutzerimonas tarimensis</name>
    <dbReference type="NCBI Taxonomy" id="1507735"/>
    <lineage>
        <taxon>Bacteria</taxon>
        <taxon>Pseudomonadati</taxon>
        <taxon>Pseudomonadota</taxon>
        <taxon>Gammaproteobacteria</taxon>
        <taxon>Pseudomonadales</taxon>
        <taxon>Pseudomonadaceae</taxon>
        <taxon>Stutzerimonas</taxon>
    </lineage>
</organism>
<keyword evidence="5" id="KW-0812">Transmembrane</keyword>
<name>A0ABV7T7A6_9GAMM</name>
<evidence type="ECO:0000259" key="6">
    <source>
        <dbReference type="Pfam" id="PF00890"/>
    </source>
</evidence>
<keyword evidence="2" id="KW-0285">Flavoprotein</keyword>
<evidence type="ECO:0000256" key="2">
    <source>
        <dbReference type="ARBA" id="ARBA00022630"/>
    </source>
</evidence>
<dbReference type="InterPro" id="IPR050315">
    <property type="entry name" value="FAD-oxidoreductase_2"/>
</dbReference>
<keyword evidence="8" id="KW-1185">Reference proteome</keyword>
<dbReference type="Proteomes" id="UP001595630">
    <property type="component" value="Unassembled WGS sequence"/>
</dbReference>
<dbReference type="SUPFAM" id="SSF51905">
    <property type="entry name" value="FAD/NAD(P)-binding domain"/>
    <property type="match status" value="1"/>
</dbReference>
<dbReference type="Gene3D" id="3.90.700.10">
    <property type="entry name" value="Succinate dehydrogenase/fumarate reductase flavoprotein, catalytic domain"/>
    <property type="match status" value="1"/>
</dbReference>
<dbReference type="SUPFAM" id="SSF56425">
    <property type="entry name" value="Succinate dehydrogenase/fumarate reductase flavoprotein, catalytic domain"/>
    <property type="match status" value="1"/>
</dbReference>
<gene>
    <name evidence="7" type="ORF">ACFOMF_13545</name>
</gene>
<evidence type="ECO:0000313" key="7">
    <source>
        <dbReference type="EMBL" id="MFC3608806.1"/>
    </source>
</evidence>
<dbReference type="InterPro" id="IPR027477">
    <property type="entry name" value="Succ_DH/fumarate_Rdtase_cat_sf"/>
</dbReference>
<dbReference type="RefSeq" id="WP_386365679.1">
    <property type="nucleotide sequence ID" value="NZ_JBHRXZ010000022.1"/>
</dbReference>
<keyword evidence="5" id="KW-1133">Transmembrane helix</keyword>
<comment type="caution">
    <text evidence="7">The sequence shown here is derived from an EMBL/GenBank/DDBJ whole genome shotgun (WGS) entry which is preliminary data.</text>
</comment>
<accession>A0ABV7T7A6</accession>
<evidence type="ECO:0000256" key="3">
    <source>
        <dbReference type="ARBA" id="ARBA00022827"/>
    </source>
</evidence>
<reference evidence="8" key="1">
    <citation type="journal article" date="2019" name="Int. J. Syst. Evol. Microbiol.">
        <title>The Global Catalogue of Microorganisms (GCM) 10K type strain sequencing project: providing services to taxonomists for standard genome sequencing and annotation.</title>
        <authorList>
            <consortium name="The Broad Institute Genomics Platform"/>
            <consortium name="The Broad Institute Genome Sequencing Center for Infectious Disease"/>
            <person name="Wu L."/>
            <person name="Ma J."/>
        </authorList>
    </citation>
    <scope>NUCLEOTIDE SEQUENCE [LARGE SCALE GENOMIC DNA]</scope>
    <source>
        <strain evidence="8">KCTC 42447</strain>
    </source>
</reference>
<dbReference type="InterPro" id="IPR036188">
    <property type="entry name" value="FAD/NAD-bd_sf"/>
</dbReference>
<sequence length="587" mass="63380">MKKDTRGDVLLSRREVMIGAGLAAGAVSTLGIAGRALAAEDRAGQPQHWDMETDVLCVGSGAAACAAAVTAVAKKAEVIVVEKMPMAGGTTGKSGGVTWIPNNKYMLALGIEDTREDALRYMARYAYPNLYYAEGETLGLPRPLFELMEAFYDNGSKMVEWFEELDAVTFRQFRMWDVDTPPPDYGDHLPENKAFNARALEPAVGASSAGGGGSLAYQMETWLEKHGVPILLEHRAIGIIREGGRVVGLKVRNNEKTLNIRARKAVIFGSGGYAHNVELIQLHQPGLYGSCAAASSTGDFIPMAQEAGARMGDLSTAWRTPVVLEQALGNRAVPHGVFFAPGDSMINVNKHGVRVMNEKRNYNDRTQAHFVFDPVNAEYPNRFMFMVFDERSLDRYAGALPFPADKRDRAWLIEGKAPQDLAANIASRLDSLAASIGVFRLGEGFASNLETTIERYNGFAETGRDEDFQRGYHEYDKVWHKLFSPVSKNAQFPDNDKPNPTMYPIDRNGPLYAVILAPGALDTSGGPAINANAQVLAPSGEPIPGLYGAGNCIASPSGPAYLGAGGTIGLALTFGYLAALHATEQAR</sequence>
<keyword evidence="3" id="KW-0274">FAD</keyword>
<dbReference type="PROSITE" id="PS51318">
    <property type="entry name" value="TAT"/>
    <property type="match status" value="1"/>
</dbReference>
<proteinExistence type="predicted"/>
<dbReference type="PANTHER" id="PTHR43400:SF10">
    <property type="entry name" value="3-OXOSTEROID 1-DEHYDROGENASE"/>
    <property type="match status" value="1"/>
</dbReference>
<feature type="domain" description="FAD-dependent oxidoreductase 2 FAD-binding" evidence="6">
    <location>
        <begin position="54"/>
        <end position="567"/>
    </location>
</feature>
<evidence type="ECO:0000313" key="8">
    <source>
        <dbReference type="Proteomes" id="UP001595630"/>
    </source>
</evidence>